<dbReference type="InterPro" id="IPR001412">
    <property type="entry name" value="aa-tRNA-synth_I_CS"/>
</dbReference>
<evidence type="ECO:0000313" key="16">
    <source>
        <dbReference type="Proteomes" id="UP001139887"/>
    </source>
</evidence>
<feature type="domain" description="Aminoacyl-tRNA synthetase class Ia" evidence="12">
    <location>
        <begin position="42"/>
        <end position="131"/>
    </location>
</feature>
<dbReference type="FunFam" id="3.90.740.10:FF:000001">
    <property type="entry name" value="Leucine--tRNA ligase, cytoplasmic"/>
    <property type="match status" value="1"/>
</dbReference>
<dbReference type="EMBL" id="JANBUW010000296">
    <property type="protein sequence ID" value="KAJ2847555.1"/>
    <property type="molecule type" value="Genomic_DNA"/>
</dbReference>
<dbReference type="Gene3D" id="3.40.50.620">
    <property type="entry name" value="HUPs"/>
    <property type="match status" value="1"/>
</dbReference>
<dbReference type="OrthoDB" id="10249672at2759"/>
<keyword evidence="5 11" id="KW-0547">Nucleotide-binding</keyword>
<evidence type="ECO:0000259" key="14">
    <source>
        <dbReference type="Pfam" id="PF09334"/>
    </source>
</evidence>
<dbReference type="Pfam" id="PF08264">
    <property type="entry name" value="Anticodon_1"/>
    <property type="match status" value="1"/>
</dbReference>
<comment type="subcellular location">
    <subcellularLocation>
        <location evidence="1">Cytoplasm</location>
    </subcellularLocation>
</comment>
<dbReference type="AlphaFoldDB" id="A0A9W8LYL9"/>
<protein>
    <recommendedName>
        <fullName evidence="3">leucine--tRNA ligase</fullName>
        <ecNumber evidence="3">6.1.1.4</ecNumber>
    </recommendedName>
    <alternativeName>
        <fullName evidence="9">Leucyl-tRNA synthetase</fullName>
    </alternativeName>
</protein>
<dbReference type="InterPro" id="IPR004493">
    <property type="entry name" value="Leu-tRNA-synth_Ia_arc/euk"/>
</dbReference>
<dbReference type="SUPFAM" id="SSF47323">
    <property type="entry name" value="Anticodon-binding domain of a subclass of class I aminoacyl-tRNA synthetases"/>
    <property type="match status" value="1"/>
</dbReference>
<keyword evidence="8 11" id="KW-0030">Aminoacyl-tRNA synthetase</keyword>
<dbReference type="NCBIfam" id="TIGR00395">
    <property type="entry name" value="leuS_arch"/>
    <property type="match status" value="1"/>
</dbReference>
<evidence type="ECO:0000256" key="10">
    <source>
        <dbReference type="ARBA" id="ARBA00047469"/>
    </source>
</evidence>
<keyword evidence="6 11" id="KW-0067">ATP-binding</keyword>
<dbReference type="Pfam" id="PF09334">
    <property type="entry name" value="tRNA-synt_1g"/>
    <property type="match status" value="1"/>
</dbReference>
<reference evidence="15" key="1">
    <citation type="submission" date="2022-07" db="EMBL/GenBank/DDBJ databases">
        <title>Phylogenomic reconstructions and comparative analyses of Kickxellomycotina fungi.</title>
        <authorList>
            <person name="Reynolds N.K."/>
            <person name="Stajich J.E."/>
            <person name="Barry K."/>
            <person name="Grigoriev I.V."/>
            <person name="Crous P."/>
            <person name="Smith M.E."/>
        </authorList>
    </citation>
    <scope>NUCLEOTIDE SEQUENCE</scope>
    <source>
        <strain evidence="15">NRRL 1566</strain>
    </source>
</reference>
<dbReference type="GO" id="GO:0005737">
    <property type="term" value="C:cytoplasm"/>
    <property type="evidence" value="ECO:0007669"/>
    <property type="project" value="UniProtKB-SubCell"/>
</dbReference>
<dbReference type="Gene3D" id="1.10.730.10">
    <property type="entry name" value="Isoleucyl-tRNA Synthetase, Domain 1"/>
    <property type="match status" value="1"/>
</dbReference>
<evidence type="ECO:0000256" key="8">
    <source>
        <dbReference type="ARBA" id="ARBA00023146"/>
    </source>
</evidence>
<comment type="similarity">
    <text evidence="2 11">Belongs to the class-I aminoacyl-tRNA synthetase family.</text>
</comment>
<dbReference type="PANTHER" id="PTHR45794">
    <property type="entry name" value="LEUCYL-TRNA SYNTHETASE"/>
    <property type="match status" value="1"/>
</dbReference>
<dbReference type="InterPro" id="IPR014729">
    <property type="entry name" value="Rossmann-like_a/b/a_fold"/>
</dbReference>
<dbReference type="Pfam" id="PF00133">
    <property type="entry name" value="tRNA-synt_1"/>
    <property type="match status" value="1"/>
</dbReference>
<dbReference type="GO" id="GO:0005524">
    <property type="term" value="F:ATP binding"/>
    <property type="evidence" value="ECO:0007669"/>
    <property type="project" value="UniProtKB-KW"/>
</dbReference>
<dbReference type="Gene3D" id="3.90.740.10">
    <property type="entry name" value="Valyl/Leucyl/Isoleucyl-tRNA synthetase, editing domain"/>
    <property type="match status" value="1"/>
</dbReference>
<comment type="caution">
    <text evidence="15">The sequence shown here is derived from an EMBL/GenBank/DDBJ whole genome shotgun (WGS) entry which is preliminary data.</text>
</comment>
<evidence type="ECO:0000256" key="4">
    <source>
        <dbReference type="ARBA" id="ARBA00022598"/>
    </source>
</evidence>
<feature type="non-terminal residue" evidence="15">
    <location>
        <position position="975"/>
    </location>
</feature>
<evidence type="ECO:0000256" key="2">
    <source>
        <dbReference type="ARBA" id="ARBA00005594"/>
    </source>
</evidence>
<gene>
    <name evidence="15" type="primary">CDC60_2</name>
    <name evidence="15" type="ORF">IWW36_003800</name>
</gene>
<evidence type="ECO:0000256" key="6">
    <source>
        <dbReference type="ARBA" id="ARBA00022840"/>
    </source>
</evidence>
<evidence type="ECO:0000256" key="11">
    <source>
        <dbReference type="RuleBase" id="RU363035"/>
    </source>
</evidence>
<organism evidence="15 16">
    <name type="scientific">Coemansia brasiliensis</name>
    <dbReference type="NCBI Taxonomy" id="2650707"/>
    <lineage>
        <taxon>Eukaryota</taxon>
        <taxon>Fungi</taxon>
        <taxon>Fungi incertae sedis</taxon>
        <taxon>Zoopagomycota</taxon>
        <taxon>Kickxellomycotina</taxon>
        <taxon>Kickxellomycetes</taxon>
        <taxon>Kickxellales</taxon>
        <taxon>Kickxellaceae</taxon>
        <taxon>Coemansia</taxon>
    </lineage>
</organism>
<evidence type="ECO:0000256" key="7">
    <source>
        <dbReference type="ARBA" id="ARBA00022917"/>
    </source>
</evidence>
<sequence>MTSNAKPAASAAADEAKKASWIAKDLSATVKRDALMEIERKWQKDWEERHVFEVDMPEDDSVAPEALHDKYPKWMGTFPFPYMNGVLHLGHAFSVSKIEFATGWERLKGKNALFPFGFHVTGMPIKAAADKIARELEMFGPEFVVPEDDGADLENKLEDMSISGTPKAGGNFRGKKSKVEAKTGNKKYQFQIMQDQGMSNAEIAKFANAEHWLKHYPPIAINDLKAMGCKIDWRRSFLTTDYNPYYDSFARWQFTRLREMGKIKFGKRYTIWSAKDGQPCMDHDRQSGEGVGPQEYTCIKMQVLSWSTEAEQIVAATPELAGKKVFLVAATLRPETMYGQTNCFIGTKLEYGFFQSAASDEVYVITERAARNMSFQGLSPIDGQVSKLASIYGQAIVGTKVKAPLSCYANGVYMLPMENVLATKGTGVVTSVPSDSPDDYAALRDLKKKVDFYGIKPEWVEDFEPVPVITTEAYGDMTAPALCQELKINSQKDRDQLAKAKEVAYKEGFYNGVMSVGEFKGQSVQEAKPKVRELLINSGEGFAYAEPENLVMSRSGDECVVSLCDQWYFDYGEASWKALAEECLAAMETFDDETRHQFQLKLDWLHQWACVRTYGLGSKVPWDPSYLIESLSDSTIYMSYYTVAHLLHRSLDGSSTGPLGIQPQDMDNEAWDYVLLGKELPAGHSKCKELAVLRRSFLYWYPVDIRSSGKDLIQNHLTFFIYIHTAMFPKQEWPRSVRINGHLMLNGEKMSKSTGNTLSLRESCDLYGADATRLSLADAGDSVEDANFEESTANAAILHLFTLMEWITEAQKALCQSEASPNSTVKVDDIKLRPASSPLTVVDRIFDAEMDALALSTGTEYEKTMYRDALKSGFYEFIKSREWYVNVTADSGMHPTLLRKYINRQVIQLCPITPHWAEHIWKTVMGNADSIMDARWPTDLPAEPDYSLLAVGDYIRKTVRSARDAETKLRSKKKK</sequence>
<evidence type="ECO:0000256" key="9">
    <source>
        <dbReference type="ARBA" id="ARBA00030520"/>
    </source>
</evidence>
<dbReference type="GO" id="GO:0002161">
    <property type="term" value="F:aminoacyl-tRNA deacylase activity"/>
    <property type="evidence" value="ECO:0007669"/>
    <property type="project" value="InterPro"/>
</dbReference>
<evidence type="ECO:0000256" key="1">
    <source>
        <dbReference type="ARBA" id="ARBA00004496"/>
    </source>
</evidence>
<evidence type="ECO:0000256" key="5">
    <source>
        <dbReference type="ARBA" id="ARBA00022741"/>
    </source>
</evidence>
<proteinExistence type="inferred from homology"/>
<evidence type="ECO:0000259" key="13">
    <source>
        <dbReference type="Pfam" id="PF08264"/>
    </source>
</evidence>
<evidence type="ECO:0000259" key="12">
    <source>
        <dbReference type="Pfam" id="PF00133"/>
    </source>
</evidence>
<feature type="domain" description="Methionyl/Leucyl tRNA synthetase" evidence="14">
    <location>
        <begin position="709"/>
        <end position="793"/>
    </location>
</feature>
<dbReference type="PANTHER" id="PTHR45794:SF1">
    <property type="entry name" value="LEUCINE--TRNA LIGASE, CYTOPLASMIC"/>
    <property type="match status" value="1"/>
</dbReference>
<comment type="catalytic activity">
    <reaction evidence="10">
        <text>tRNA(Leu) + L-leucine + ATP = L-leucyl-tRNA(Leu) + AMP + diphosphate</text>
        <dbReference type="Rhea" id="RHEA:11688"/>
        <dbReference type="Rhea" id="RHEA-COMP:9613"/>
        <dbReference type="Rhea" id="RHEA-COMP:9622"/>
        <dbReference type="ChEBI" id="CHEBI:30616"/>
        <dbReference type="ChEBI" id="CHEBI:33019"/>
        <dbReference type="ChEBI" id="CHEBI:57427"/>
        <dbReference type="ChEBI" id="CHEBI:78442"/>
        <dbReference type="ChEBI" id="CHEBI:78494"/>
        <dbReference type="ChEBI" id="CHEBI:456215"/>
        <dbReference type="EC" id="6.1.1.4"/>
    </reaction>
</comment>
<dbReference type="InterPro" id="IPR013155">
    <property type="entry name" value="M/V/L/I-tRNA-synth_anticd-bd"/>
</dbReference>
<dbReference type="EC" id="6.1.1.4" evidence="3"/>
<feature type="domain" description="Methionyl/Valyl/Leucyl/Isoleucyl-tRNA synthetase anticodon-binding" evidence="13">
    <location>
        <begin position="843"/>
        <end position="973"/>
    </location>
</feature>
<dbReference type="PROSITE" id="PS00178">
    <property type="entry name" value="AA_TRNA_LIGASE_I"/>
    <property type="match status" value="1"/>
</dbReference>
<dbReference type="InterPro" id="IPR009080">
    <property type="entry name" value="tRNAsynth_Ia_anticodon-bd"/>
</dbReference>
<keyword evidence="7 11" id="KW-0648">Protein biosynthesis</keyword>
<dbReference type="GO" id="GO:0006429">
    <property type="term" value="P:leucyl-tRNA aminoacylation"/>
    <property type="evidence" value="ECO:0007669"/>
    <property type="project" value="InterPro"/>
</dbReference>
<dbReference type="SUPFAM" id="SSF50677">
    <property type="entry name" value="ValRS/IleRS/LeuRS editing domain"/>
    <property type="match status" value="1"/>
</dbReference>
<evidence type="ECO:0000256" key="3">
    <source>
        <dbReference type="ARBA" id="ARBA00013164"/>
    </source>
</evidence>
<dbReference type="GO" id="GO:0004823">
    <property type="term" value="F:leucine-tRNA ligase activity"/>
    <property type="evidence" value="ECO:0007669"/>
    <property type="project" value="UniProtKB-EC"/>
</dbReference>
<dbReference type="InterPro" id="IPR002300">
    <property type="entry name" value="aa-tRNA-synth_Ia"/>
</dbReference>
<accession>A0A9W8LYL9</accession>
<dbReference type="SUPFAM" id="SSF52374">
    <property type="entry name" value="Nucleotidylyl transferase"/>
    <property type="match status" value="1"/>
</dbReference>
<name>A0A9W8LYL9_9FUNG</name>
<dbReference type="InterPro" id="IPR009008">
    <property type="entry name" value="Val/Leu/Ile-tRNA-synth_edit"/>
</dbReference>
<keyword evidence="16" id="KW-1185">Reference proteome</keyword>
<dbReference type="InterPro" id="IPR015413">
    <property type="entry name" value="Methionyl/Leucyl_tRNA_Synth"/>
</dbReference>
<evidence type="ECO:0000313" key="15">
    <source>
        <dbReference type="EMBL" id="KAJ2847555.1"/>
    </source>
</evidence>
<dbReference type="Proteomes" id="UP001139887">
    <property type="component" value="Unassembled WGS sequence"/>
</dbReference>
<keyword evidence="4 11" id="KW-0436">Ligase</keyword>